<dbReference type="STRING" id="70448.A0A096P839"/>
<dbReference type="FunFam" id="3.40.50.1360:FF:000005">
    <property type="entry name" value="6-phosphogluconolactonase"/>
    <property type="match status" value="1"/>
</dbReference>
<dbReference type="SUPFAM" id="SSF100950">
    <property type="entry name" value="NagB/RpiA/CoA transferase-like"/>
    <property type="match status" value="1"/>
</dbReference>
<dbReference type="Pfam" id="PF01182">
    <property type="entry name" value="Glucosamine_iso"/>
    <property type="match status" value="1"/>
</dbReference>
<comment type="caution">
    <text evidence="8">The sequence shown here is derived from an EMBL/GenBank/DDBJ whole genome shotgun (WGS) entry which is preliminary data.</text>
</comment>
<evidence type="ECO:0000256" key="5">
    <source>
        <dbReference type="RuleBase" id="RU365095"/>
    </source>
</evidence>
<dbReference type="GeneID" id="9831066"/>
<dbReference type="GO" id="GO:0017057">
    <property type="term" value="F:6-phosphogluconolactonase activity"/>
    <property type="evidence" value="ECO:0007669"/>
    <property type="project" value="UniProtKB-EC"/>
</dbReference>
<evidence type="ECO:0000256" key="4">
    <source>
        <dbReference type="ARBA" id="ARBA00022801"/>
    </source>
</evidence>
<evidence type="ECO:0000313" key="9">
    <source>
        <dbReference type="Proteomes" id="UP000009170"/>
    </source>
</evidence>
<feature type="region of interest" description="Disordered" evidence="6">
    <location>
        <begin position="1"/>
        <end position="23"/>
    </location>
</feature>
<dbReference type="Proteomes" id="UP000009170">
    <property type="component" value="Unassembled WGS sequence"/>
</dbReference>
<comment type="similarity">
    <text evidence="3 5">Belongs to the glucosamine/galactosamine-6-phosphate isomerase family. 6-phosphogluconolactonase subfamily.</text>
</comment>
<dbReference type="OrthoDB" id="432544at2759"/>
<dbReference type="GO" id="GO:0006098">
    <property type="term" value="P:pentose-phosphate shunt"/>
    <property type="evidence" value="ECO:0007669"/>
    <property type="project" value="UniProtKB-UniPathway"/>
</dbReference>
<dbReference type="NCBIfam" id="TIGR01198">
    <property type="entry name" value="pgl"/>
    <property type="match status" value="1"/>
</dbReference>
<keyword evidence="4" id="KW-0378">Hydrolase</keyword>
<evidence type="ECO:0000256" key="2">
    <source>
        <dbReference type="ARBA" id="ARBA00004961"/>
    </source>
</evidence>
<dbReference type="InParanoid" id="A0A096P839"/>
<proteinExistence type="inferred from homology"/>
<feature type="compositionally biased region" description="Basic and acidic residues" evidence="6">
    <location>
        <begin position="12"/>
        <end position="23"/>
    </location>
</feature>
<gene>
    <name evidence="8" type="ORF">OT_ostta16g01690</name>
</gene>
<dbReference type="InterPro" id="IPR039104">
    <property type="entry name" value="6PGL"/>
</dbReference>
<dbReference type="PANTHER" id="PTHR11054">
    <property type="entry name" value="6-PHOSPHOGLUCONOLACTONASE"/>
    <property type="match status" value="1"/>
</dbReference>
<dbReference type="EMBL" id="CAID01000016">
    <property type="protein sequence ID" value="CEG00376.1"/>
    <property type="molecule type" value="Genomic_DNA"/>
</dbReference>
<keyword evidence="9" id="KW-1185">Reference proteome</keyword>
<evidence type="ECO:0000256" key="6">
    <source>
        <dbReference type="SAM" id="MobiDB-lite"/>
    </source>
</evidence>
<reference evidence="9" key="1">
    <citation type="journal article" date="2006" name="Proc. Natl. Acad. Sci. U.S.A.">
        <title>Genome analysis of the smallest free-living eukaryote Ostreococcus tauri unveils many unique features.</title>
        <authorList>
            <person name="Derelle E."/>
            <person name="Ferraz C."/>
            <person name="Rombauts S."/>
            <person name="Rouze P."/>
            <person name="Worden A.Z."/>
            <person name="Robbens S."/>
            <person name="Partensky F."/>
            <person name="Degroeve S."/>
            <person name="Echeynie S."/>
            <person name="Cooke R."/>
            <person name="Saeys Y."/>
            <person name="Wuyts J."/>
            <person name="Jabbari K."/>
            <person name="Bowler C."/>
            <person name="Panaud O."/>
            <person name="Piegu B."/>
            <person name="Ball S.G."/>
            <person name="Ral J.-P."/>
            <person name="Bouget F.-Y."/>
            <person name="Piganeau G."/>
            <person name="De Baets B."/>
            <person name="Picard A."/>
            <person name="Delseny M."/>
            <person name="Demaille J."/>
            <person name="Van de Peer Y."/>
            <person name="Moreau H."/>
        </authorList>
    </citation>
    <scope>NUCLEOTIDE SEQUENCE [LARGE SCALE GENOMIC DNA]</scope>
    <source>
        <strain evidence="9">OTTH 0595 / CCAP 157/2 / RCC745</strain>
    </source>
</reference>
<dbReference type="InterPro" id="IPR037171">
    <property type="entry name" value="NagB/RpiA_transferase-like"/>
</dbReference>
<dbReference type="UniPathway" id="UPA00115"/>
<dbReference type="CDD" id="cd01400">
    <property type="entry name" value="6PGL"/>
    <property type="match status" value="1"/>
</dbReference>
<evidence type="ECO:0000259" key="7">
    <source>
        <dbReference type="Pfam" id="PF01182"/>
    </source>
</evidence>
<feature type="domain" description="Glucosamine/galactosamine-6-phosphate isomerase" evidence="7">
    <location>
        <begin position="54"/>
        <end position="280"/>
    </location>
</feature>
<dbReference type="RefSeq" id="XP_003083627.2">
    <property type="nucleotide sequence ID" value="XM_003083579.2"/>
</dbReference>
<dbReference type="PANTHER" id="PTHR11054:SF22">
    <property type="entry name" value="6-PHOSPHOGLUCONOLACTONASE 3, CHLOROPLASTIC"/>
    <property type="match status" value="1"/>
</dbReference>
<evidence type="ECO:0000256" key="1">
    <source>
        <dbReference type="ARBA" id="ARBA00000832"/>
    </source>
</evidence>
<dbReference type="InterPro" id="IPR006148">
    <property type="entry name" value="Glc/Gal-6P_isomerase"/>
</dbReference>
<dbReference type="InterPro" id="IPR005900">
    <property type="entry name" value="6-phosphogluconolactonase_DevB"/>
</dbReference>
<comment type="catalytic activity">
    <reaction evidence="1 5">
        <text>6-phospho-D-glucono-1,5-lactone + H2O = 6-phospho-D-gluconate + H(+)</text>
        <dbReference type="Rhea" id="RHEA:12556"/>
        <dbReference type="ChEBI" id="CHEBI:15377"/>
        <dbReference type="ChEBI" id="CHEBI:15378"/>
        <dbReference type="ChEBI" id="CHEBI:57955"/>
        <dbReference type="ChEBI" id="CHEBI:58759"/>
        <dbReference type="EC" id="3.1.1.31"/>
    </reaction>
</comment>
<dbReference type="Gene3D" id="3.40.50.1360">
    <property type="match status" value="1"/>
</dbReference>
<evidence type="ECO:0000313" key="8">
    <source>
        <dbReference type="EMBL" id="CEG00376.1"/>
    </source>
</evidence>
<dbReference type="EC" id="3.1.1.31" evidence="5"/>
<protein>
    <recommendedName>
        <fullName evidence="5">Probable 6-phosphogluconolactonase</fullName>
        <ecNumber evidence="5">3.1.1.31</ecNumber>
    </recommendedName>
</protein>
<feature type="compositionally biased region" description="Low complexity" evidence="6">
    <location>
        <begin position="1"/>
        <end position="11"/>
    </location>
</feature>
<sequence>MRGVSARTTTTTDRRDASWARDRLGARTTANRSRIGGSSSRMGATTTRTTYVETSEGCADALVAVVKNASARAIASRGTFSIALAGGSLIRMLGALKKADAEVEFGKWVVFWVDERCVKWADAESNFGGAKRALFDDVDVPKSSLFAIDETLCETNAGAAIPCAEAYEKDLRALTPHAIELDANGLPVFDMLLLGFGPDGHICSLFPNHELLKATDGWILPITDSPKPPPERVTFSLPVVNAAREKVFVASGEGKAEMTARILEEAPQDGSIPAALVTGNVRWIIDAAAASKMRNK</sequence>
<name>A0A096P839_OSTTA</name>
<dbReference type="FunCoup" id="A0A096P839">
    <property type="interactions" value="1705"/>
</dbReference>
<evidence type="ECO:0000256" key="3">
    <source>
        <dbReference type="ARBA" id="ARBA00010662"/>
    </source>
</evidence>
<dbReference type="GO" id="GO:0005975">
    <property type="term" value="P:carbohydrate metabolic process"/>
    <property type="evidence" value="ECO:0007669"/>
    <property type="project" value="InterPro"/>
</dbReference>
<comment type="pathway">
    <text evidence="2">Carbohydrate degradation; pentose phosphate pathway; D-ribulose 5-phosphate from D-glucose 6-phosphate (oxidative stage): step 2/3.</text>
</comment>
<organism evidence="8 9">
    <name type="scientific">Ostreococcus tauri</name>
    <name type="common">Marine green alga</name>
    <dbReference type="NCBI Taxonomy" id="70448"/>
    <lineage>
        <taxon>Eukaryota</taxon>
        <taxon>Viridiplantae</taxon>
        <taxon>Chlorophyta</taxon>
        <taxon>Mamiellophyceae</taxon>
        <taxon>Mamiellales</taxon>
        <taxon>Bathycoccaceae</taxon>
        <taxon>Ostreococcus</taxon>
    </lineage>
</organism>
<reference evidence="8 9" key="2">
    <citation type="journal article" date="2014" name="BMC Genomics">
        <title>An improved genome of the model marine alga Ostreococcus tauri unfolds by assessing Illumina de novo assemblies.</title>
        <authorList>
            <person name="Blanc-Mathieu R."/>
            <person name="Verhelst B."/>
            <person name="Derelle E."/>
            <person name="Rombauts S."/>
            <person name="Bouget F.Y."/>
            <person name="Carre I."/>
            <person name="Chateau A."/>
            <person name="Eyre-Walker A."/>
            <person name="Grimsley N."/>
            <person name="Moreau H."/>
            <person name="Piegu B."/>
            <person name="Rivals E."/>
            <person name="Schackwitz W."/>
            <person name="Van de Peer Y."/>
            <person name="Piganeau G."/>
        </authorList>
    </citation>
    <scope>NUCLEOTIDE SEQUENCE [LARGE SCALE GENOMIC DNA]</scope>
    <source>
        <strain evidence="9">OTTH 0595 / CCAP 157/2 / RCC745</strain>
    </source>
</reference>
<accession>A0A096P839</accession>
<dbReference type="AlphaFoldDB" id="A0A096P839"/>
<dbReference type="KEGG" id="ota:OT_ostta16g01690"/>